<sequence length="205" mass="22378">MKKILTLLLIIACIPFAFSQQEGRFRIGMDLGPAIPKDGGIGALVNIEPKINLKDNMNVGLRFGVAALAKDVTYYDIADDYEGEISGNFSVTGTFDYYFNKGKNQLAPFIGAGFGYFALSSIEVNSGDFDDPDNFGDLAADFKWAPMVRAGLELGKFRLGAEYNFVPNSNLQNASGDVIGEAINQYFGFTLGFYVGGGRWNSLWN</sequence>
<feature type="chain" id="PRO_5002653231" evidence="1">
    <location>
        <begin position="20"/>
        <end position="205"/>
    </location>
</feature>
<reference evidence="2 3" key="1">
    <citation type="journal article" date="2011" name="J. Bacteriol.">
        <title>Complete genome sequence of Algoriphagus sp. PR1, bacterial prey of a colony-forming choanoflagellate.</title>
        <authorList>
            <person name="Alegado R.A."/>
            <person name="Ferriera S."/>
            <person name="Nusbaum C."/>
            <person name="Young S.K."/>
            <person name="Zeng Q."/>
            <person name="Imamovic A."/>
            <person name="Fairclough S.R."/>
            <person name="King N."/>
        </authorList>
    </citation>
    <scope>NUCLEOTIDE SEQUENCE [LARGE SCALE GENOMIC DNA]</scope>
    <source>
        <strain evidence="2 3">PR1</strain>
    </source>
</reference>
<dbReference type="HOGENOM" id="CLU_114872_0_0_10"/>
<organism evidence="2 3">
    <name type="scientific">Algoriphagus machipongonensis</name>
    <dbReference type="NCBI Taxonomy" id="388413"/>
    <lineage>
        <taxon>Bacteria</taxon>
        <taxon>Pseudomonadati</taxon>
        <taxon>Bacteroidota</taxon>
        <taxon>Cytophagia</taxon>
        <taxon>Cytophagales</taxon>
        <taxon>Cyclobacteriaceae</taxon>
        <taxon>Algoriphagus</taxon>
    </lineage>
</organism>
<dbReference type="EMBL" id="AAXU02000001">
    <property type="protein sequence ID" value="EAZ80559.1"/>
    <property type="molecule type" value="Genomic_DNA"/>
</dbReference>
<protein>
    <submittedName>
        <fullName evidence="2">Outer membrane protein</fullName>
    </submittedName>
</protein>
<dbReference type="Proteomes" id="UP000003919">
    <property type="component" value="Unassembled WGS sequence"/>
</dbReference>
<dbReference type="STRING" id="388413.ALPR1_06535"/>
<feature type="signal peptide" evidence="1">
    <location>
        <begin position="1"/>
        <end position="19"/>
    </location>
</feature>
<dbReference type="RefSeq" id="WP_008199268.1">
    <property type="nucleotide sequence ID" value="NZ_CM001023.1"/>
</dbReference>
<gene>
    <name evidence="2" type="ORF">ALPR1_06535</name>
</gene>
<accession>A3HZ73</accession>
<name>A3HZ73_9BACT</name>
<evidence type="ECO:0000256" key="1">
    <source>
        <dbReference type="SAM" id="SignalP"/>
    </source>
</evidence>
<evidence type="ECO:0000313" key="2">
    <source>
        <dbReference type="EMBL" id="EAZ80559.1"/>
    </source>
</evidence>
<keyword evidence="1" id="KW-0732">Signal</keyword>
<dbReference type="SUPFAM" id="SSF56925">
    <property type="entry name" value="OMPA-like"/>
    <property type="match status" value="1"/>
</dbReference>
<evidence type="ECO:0000313" key="3">
    <source>
        <dbReference type="Proteomes" id="UP000003919"/>
    </source>
</evidence>
<dbReference type="Gene3D" id="2.40.160.20">
    <property type="match status" value="1"/>
</dbReference>
<comment type="caution">
    <text evidence="2">The sequence shown here is derived from an EMBL/GenBank/DDBJ whole genome shotgun (WGS) entry which is preliminary data.</text>
</comment>
<proteinExistence type="predicted"/>
<dbReference type="OrthoDB" id="1161695at2"/>
<dbReference type="InterPro" id="IPR011250">
    <property type="entry name" value="OMP/PagP_B-barrel"/>
</dbReference>
<keyword evidence="3" id="KW-1185">Reference proteome</keyword>
<dbReference type="AlphaFoldDB" id="A3HZ73"/>
<dbReference type="eggNOG" id="ENOG5031X4V">
    <property type="taxonomic scope" value="Bacteria"/>
</dbReference>